<proteinExistence type="predicted"/>
<dbReference type="AlphaFoldDB" id="A0A7I9YS67"/>
<organism evidence="1 2">
    <name type="scientific">Mycobacterium bourgelatii</name>
    <dbReference type="NCBI Taxonomy" id="1273442"/>
    <lineage>
        <taxon>Bacteria</taxon>
        <taxon>Bacillati</taxon>
        <taxon>Actinomycetota</taxon>
        <taxon>Actinomycetes</taxon>
        <taxon>Mycobacteriales</taxon>
        <taxon>Mycobacteriaceae</taxon>
        <taxon>Mycobacterium</taxon>
    </lineage>
</organism>
<name>A0A7I9YS67_MYCBU</name>
<protein>
    <submittedName>
        <fullName evidence="1">Uncharacterized protein</fullName>
    </submittedName>
</protein>
<comment type="caution">
    <text evidence="1">The sequence shown here is derived from an EMBL/GenBank/DDBJ whole genome shotgun (WGS) entry which is preliminary data.</text>
</comment>
<keyword evidence="2" id="KW-1185">Reference proteome</keyword>
<reference evidence="1 2" key="1">
    <citation type="journal article" date="2019" name="Emerg. Microbes Infect.">
        <title>Comprehensive subspecies identification of 175 nontuberculous mycobacteria species based on 7547 genomic profiles.</title>
        <authorList>
            <person name="Matsumoto Y."/>
            <person name="Kinjo T."/>
            <person name="Motooka D."/>
            <person name="Nabeya D."/>
            <person name="Jung N."/>
            <person name="Uechi K."/>
            <person name="Horii T."/>
            <person name="Iida T."/>
            <person name="Fujita J."/>
            <person name="Nakamura S."/>
        </authorList>
    </citation>
    <scope>NUCLEOTIDE SEQUENCE [LARGE SCALE GENOMIC DNA]</scope>
    <source>
        <strain evidence="1 2">JCM 30725</strain>
    </source>
</reference>
<dbReference type="Proteomes" id="UP000465360">
    <property type="component" value="Unassembled WGS sequence"/>
</dbReference>
<dbReference type="EMBL" id="BLKZ01000001">
    <property type="protein sequence ID" value="GFG91508.1"/>
    <property type="molecule type" value="Genomic_DNA"/>
</dbReference>
<gene>
    <name evidence="1" type="ORF">MBOU_35500</name>
</gene>
<evidence type="ECO:0000313" key="2">
    <source>
        <dbReference type="Proteomes" id="UP000465360"/>
    </source>
</evidence>
<evidence type="ECO:0000313" key="1">
    <source>
        <dbReference type="EMBL" id="GFG91508.1"/>
    </source>
</evidence>
<accession>A0A7I9YS67</accession>
<sequence>MHKIIASHKGELIGLNLEKPAEFRPVQLVDANESYITVRTENGPLVHYSMRYVISVSEGQFSLYAGVMKKNKRATLLVQVYQFVVYSGGGSVGVGIAF</sequence>